<protein>
    <recommendedName>
        <fullName evidence="7">DNA-binding transcriptional regulator</fullName>
    </recommendedName>
</protein>
<evidence type="ECO:0008006" key="7">
    <source>
        <dbReference type="Google" id="ProtNLM"/>
    </source>
</evidence>
<dbReference type="InterPro" id="IPR026881">
    <property type="entry name" value="WYL_dom"/>
</dbReference>
<organism evidence="4 5">
    <name type="scientific">Pseudoalteromonas holothuriae</name>
    <dbReference type="NCBI Taxonomy" id="2963714"/>
    <lineage>
        <taxon>Bacteria</taxon>
        <taxon>Pseudomonadati</taxon>
        <taxon>Pseudomonadota</taxon>
        <taxon>Gammaproteobacteria</taxon>
        <taxon>Alteromonadales</taxon>
        <taxon>Pseudoalteromonadaceae</taxon>
        <taxon>Pseudoalteromonas</taxon>
    </lineage>
</organism>
<dbReference type="InterPro" id="IPR036388">
    <property type="entry name" value="WH-like_DNA-bd_sf"/>
</dbReference>
<feature type="domain" description="Helix-turn-helix type 11" evidence="1">
    <location>
        <begin position="6"/>
        <end position="59"/>
    </location>
</feature>
<dbReference type="Pfam" id="PF13280">
    <property type="entry name" value="WYL"/>
    <property type="match status" value="1"/>
</dbReference>
<sequence length="238" mass="27168">MHKSERLFQLVNLLKGRRLAVTAKQLAERFEVSERTIYRDIETLQSSGIPVQGEAGIGYLISDHPLPPMMFSLDELTALLLGSKMVSAWTDPTLSNHAKSAIEKIEAVLPAQLKHHSEHSPYLVSSFKHDAQQQTFSETLRTAIESYQCVKLQYQDVNDNHSERTLEPLGLVYWGGKWTLIAFCQLRQDYREFRLDRMQSLTILSIPFSTNNTKNLTHYLALIRAKYANESDENPVSC</sequence>
<name>A0A9W4QTT6_9GAMM</name>
<dbReference type="RefSeq" id="WP_261591266.1">
    <property type="nucleotide sequence ID" value="NZ_CAMAPC010000003.1"/>
</dbReference>
<dbReference type="Gene3D" id="1.10.10.10">
    <property type="entry name" value="Winged helix-like DNA-binding domain superfamily/Winged helix DNA-binding domain"/>
    <property type="match status" value="1"/>
</dbReference>
<dbReference type="Pfam" id="PF08279">
    <property type="entry name" value="HTH_11"/>
    <property type="match status" value="1"/>
</dbReference>
<dbReference type="PANTHER" id="PTHR34580">
    <property type="match status" value="1"/>
</dbReference>
<evidence type="ECO:0000259" key="2">
    <source>
        <dbReference type="Pfam" id="PF13280"/>
    </source>
</evidence>
<dbReference type="EMBL" id="CAMAPC010000003">
    <property type="protein sequence ID" value="CAH9052895.1"/>
    <property type="molecule type" value="Genomic_DNA"/>
</dbReference>
<dbReference type="InterPro" id="IPR051534">
    <property type="entry name" value="CBASS_pafABC_assoc_protein"/>
</dbReference>
<evidence type="ECO:0000313" key="3">
    <source>
        <dbReference type="EMBL" id="CAH9049860.1"/>
    </source>
</evidence>
<dbReference type="AlphaFoldDB" id="A0A9W4QTT6"/>
<dbReference type="EMBL" id="CAMAPD010000001">
    <property type="protein sequence ID" value="CAH9049860.1"/>
    <property type="molecule type" value="Genomic_DNA"/>
</dbReference>
<evidence type="ECO:0000313" key="5">
    <source>
        <dbReference type="Proteomes" id="UP001152467"/>
    </source>
</evidence>
<comment type="caution">
    <text evidence="4">The sequence shown here is derived from an EMBL/GenBank/DDBJ whole genome shotgun (WGS) entry which is preliminary data.</text>
</comment>
<evidence type="ECO:0000259" key="1">
    <source>
        <dbReference type="Pfam" id="PF08279"/>
    </source>
</evidence>
<dbReference type="Proteomes" id="UP001152485">
    <property type="component" value="Unassembled WGS sequence"/>
</dbReference>
<dbReference type="PANTHER" id="PTHR34580:SF3">
    <property type="entry name" value="PROTEIN PAFB"/>
    <property type="match status" value="1"/>
</dbReference>
<gene>
    <name evidence="4" type="ORF">PSECIP111854_01063</name>
    <name evidence="3" type="ORF">PSECIP111951_00057</name>
</gene>
<dbReference type="Proteomes" id="UP001152467">
    <property type="component" value="Unassembled WGS sequence"/>
</dbReference>
<dbReference type="InterPro" id="IPR013196">
    <property type="entry name" value="HTH_11"/>
</dbReference>
<dbReference type="PROSITE" id="PS52050">
    <property type="entry name" value="WYL"/>
    <property type="match status" value="1"/>
</dbReference>
<proteinExistence type="predicted"/>
<evidence type="ECO:0000313" key="6">
    <source>
        <dbReference type="Proteomes" id="UP001152485"/>
    </source>
</evidence>
<dbReference type="InterPro" id="IPR036390">
    <property type="entry name" value="WH_DNA-bd_sf"/>
</dbReference>
<keyword evidence="5" id="KW-1185">Reference proteome</keyword>
<accession>A0A9W4QTT6</accession>
<reference evidence="4 6" key="1">
    <citation type="submission" date="2022-07" db="EMBL/GenBank/DDBJ databases">
        <authorList>
            <person name="Criscuolo A."/>
        </authorList>
    </citation>
    <scope>NUCLEOTIDE SEQUENCE</scope>
    <source>
        <strain evidence="6">CIP 111951</strain>
        <strain evidence="4">CIP111854</strain>
        <strain evidence="3">CIP111951</strain>
    </source>
</reference>
<feature type="domain" description="WYL" evidence="2">
    <location>
        <begin position="138"/>
        <end position="203"/>
    </location>
</feature>
<dbReference type="SUPFAM" id="SSF46785">
    <property type="entry name" value="Winged helix' DNA-binding domain"/>
    <property type="match status" value="1"/>
</dbReference>
<evidence type="ECO:0000313" key="4">
    <source>
        <dbReference type="EMBL" id="CAH9052895.1"/>
    </source>
</evidence>